<proteinExistence type="predicted"/>
<evidence type="ECO:0000313" key="3">
    <source>
        <dbReference type="Proteomes" id="UP000276133"/>
    </source>
</evidence>
<evidence type="ECO:0000313" key="2">
    <source>
        <dbReference type="EMBL" id="RNA04255.1"/>
    </source>
</evidence>
<sequence length="75" mass="8746">MYCRYEYQFPIAHFAHFIHIAHFTHSAHFAQLGLLFFYLESRCSQSRSGSVPWFRDKGLDQRGPGEALINVITNL</sequence>
<dbReference type="Proteomes" id="UP000276133">
    <property type="component" value="Unassembled WGS sequence"/>
</dbReference>
<reference evidence="2 3" key="1">
    <citation type="journal article" date="2018" name="Sci. Rep.">
        <title>Genomic signatures of local adaptation to the degree of environmental predictability in rotifers.</title>
        <authorList>
            <person name="Franch-Gras L."/>
            <person name="Hahn C."/>
            <person name="Garcia-Roger E.M."/>
            <person name="Carmona M.J."/>
            <person name="Serra M."/>
            <person name="Gomez A."/>
        </authorList>
    </citation>
    <scope>NUCLEOTIDE SEQUENCE [LARGE SCALE GENOMIC DNA]</scope>
    <source>
        <strain evidence="2">HYR1</strain>
    </source>
</reference>
<keyword evidence="1" id="KW-0472">Membrane</keyword>
<name>A0A3M7PZS4_BRAPC</name>
<organism evidence="2 3">
    <name type="scientific">Brachionus plicatilis</name>
    <name type="common">Marine rotifer</name>
    <name type="synonym">Brachionus muelleri</name>
    <dbReference type="NCBI Taxonomy" id="10195"/>
    <lineage>
        <taxon>Eukaryota</taxon>
        <taxon>Metazoa</taxon>
        <taxon>Spiralia</taxon>
        <taxon>Gnathifera</taxon>
        <taxon>Rotifera</taxon>
        <taxon>Eurotatoria</taxon>
        <taxon>Monogononta</taxon>
        <taxon>Pseudotrocha</taxon>
        <taxon>Ploima</taxon>
        <taxon>Brachionidae</taxon>
        <taxon>Brachionus</taxon>
    </lineage>
</organism>
<feature type="transmembrane region" description="Helical" evidence="1">
    <location>
        <begin position="20"/>
        <end position="39"/>
    </location>
</feature>
<evidence type="ECO:0000256" key="1">
    <source>
        <dbReference type="SAM" id="Phobius"/>
    </source>
</evidence>
<dbReference type="AlphaFoldDB" id="A0A3M7PZS4"/>
<keyword evidence="3" id="KW-1185">Reference proteome</keyword>
<accession>A0A3M7PZS4</accession>
<keyword evidence="1" id="KW-1133">Transmembrane helix</keyword>
<keyword evidence="1" id="KW-0812">Transmembrane</keyword>
<dbReference type="EMBL" id="REGN01008184">
    <property type="protein sequence ID" value="RNA04255.1"/>
    <property type="molecule type" value="Genomic_DNA"/>
</dbReference>
<gene>
    <name evidence="2" type="ORF">BpHYR1_036442</name>
</gene>
<comment type="caution">
    <text evidence="2">The sequence shown here is derived from an EMBL/GenBank/DDBJ whole genome shotgun (WGS) entry which is preliminary data.</text>
</comment>
<protein>
    <submittedName>
        <fullName evidence="2">Uncharacterized protein</fullName>
    </submittedName>
</protein>